<dbReference type="EMBL" id="KV419405">
    <property type="protein sequence ID" value="KZS94076.1"/>
    <property type="molecule type" value="Genomic_DNA"/>
</dbReference>
<feature type="region of interest" description="Disordered" evidence="1">
    <location>
        <begin position="31"/>
        <end position="61"/>
    </location>
</feature>
<sequence>MFARIAASASNITGRIGLRAIRTSKAAKLVADASRSSTSSTTAATPSLSLNPAHAPNPTSRIPRVRVESNAILAGVQRCLFTVKKSDPLCLTSVSDTCETPRAKVTVKTPVANVKKSFRWADEVPDSKTLSVSVLAEVKKVKKTGAQGYVGGTPRFKKCLAIKCVGLGGETYSLGLATSDYKSSLARTCPSGEGLWYIATVSLPLHHRLATDVVLVERSKSVTMSSTR</sequence>
<organism evidence="2 3">
    <name type="scientific">Sistotremastrum niveocremeum HHB9708</name>
    <dbReference type="NCBI Taxonomy" id="1314777"/>
    <lineage>
        <taxon>Eukaryota</taxon>
        <taxon>Fungi</taxon>
        <taxon>Dikarya</taxon>
        <taxon>Basidiomycota</taxon>
        <taxon>Agaricomycotina</taxon>
        <taxon>Agaricomycetes</taxon>
        <taxon>Sistotremastrales</taxon>
        <taxon>Sistotremastraceae</taxon>
        <taxon>Sertulicium</taxon>
        <taxon>Sertulicium niveocremeum</taxon>
    </lineage>
</organism>
<accession>A0A164VE65</accession>
<proteinExistence type="predicted"/>
<evidence type="ECO:0000313" key="2">
    <source>
        <dbReference type="EMBL" id="KZS94076.1"/>
    </source>
</evidence>
<keyword evidence="3" id="KW-1185">Reference proteome</keyword>
<evidence type="ECO:0000256" key="1">
    <source>
        <dbReference type="SAM" id="MobiDB-lite"/>
    </source>
</evidence>
<gene>
    <name evidence="2" type="ORF">SISNIDRAFT_495150</name>
</gene>
<evidence type="ECO:0000313" key="3">
    <source>
        <dbReference type="Proteomes" id="UP000076722"/>
    </source>
</evidence>
<protein>
    <submittedName>
        <fullName evidence="2">Uncharacterized protein</fullName>
    </submittedName>
</protein>
<name>A0A164VE65_9AGAM</name>
<reference evidence="2 3" key="1">
    <citation type="journal article" date="2016" name="Mol. Biol. Evol.">
        <title>Comparative Genomics of Early-Diverging Mushroom-Forming Fungi Provides Insights into the Origins of Lignocellulose Decay Capabilities.</title>
        <authorList>
            <person name="Nagy L.G."/>
            <person name="Riley R."/>
            <person name="Tritt A."/>
            <person name="Adam C."/>
            <person name="Daum C."/>
            <person name="Floudas D."/>
            <person name="Sun H."/>
            <person name="Yadav J.S."/>
            <person name="Pangilinan J."/>
            <person name="Larsson K.H."/>
            <person name="Matsuura K."/>
            <person name="Barry K."/>
            <person name="Labutti K."/>
            <person name="Kuo R."/>
            <person name="Ohm R.A."/>
            <person name="Bhattacharya S.S."/>
            <person name="Shirouzu T."/>
            <person name="Yoshinaga Y."/>
            <person name="Martin F.M."/>
            <person name="Grigoriev I.V."/>
            <person name="Hibbett D.S."/>
        </authorList>
    </citation>
    <scope>NUCLEOTIDE SEQUENCE [LARGE SCALE GENOMIC DNA]</scope>
    <source>
        <strain evidence="2 3">HHB9708</strain>
    </source>
</reference>
<dbReference type="Proteomes" id="UP000076722">
    <property type="component" value="Unassembled WGS sequence"/>
</dbReference>
<feature type="compositionally biased region" description="Low complexity" evidence="1">
    <location>
        <begin position="31"/>
        <end position="49"/>
    </location>
</feature>
<dbReference type="AlphaFoldDB" id="A0A164VE65"/>